<keyword evidence="2" id="KW-1185">Reference proteome</keyword>
<feature type="non-terminal residue" evidence="1">
    <location>
        <position position="1"/>
    </location>
</feature>
<organism evidence="1 2">
    <name type="scientific">Dissostichus mawsoni</name>
    <name type="common">Antarctic cod</name>
    <dbReference type="NCBI Taxonomy" id="36200"/>
    <lineage>
        <taxon>Eukaryota</taxon>
        <taxon>Metazoa</taxon>
        <taxon>Chordata</taxon>
        <taxon>Craniata</taxon>
        <taxon>Vertebrata</taxon>
        <taxon>Euteleostomi</taxon>
        <taxon>Actinopterygii</taxon>
        <taxon>Neopterygii</taxon>
        <taxon>Teleostei</taxon>
        <taxon>Neoteleostei</taxon>
        <taxon>Acanthomorphata</taxon>
        <taxon>Eupercaria</taxon>
        <taxon>Perciformes</taxon>
        <taxon>Notothenioidei</taxon>
        <taxon>Nototheniidae</taxon>
        <taxon>Dissostichus</taxon>
    </lineage>
</organism>
<reference evidence="1 2" key="1">
    <citation type="submission" date="2020-03" db="EMBL/GenBank/DDBJ databases">
        <title>Dissostichus mawsoni Genome sequencing and assembly.</title>
        <authorList>
            <person name="Park H."/>
        </authorList>
    </citation>
    <scope>NUCLEOTIDE SEQUENCE [LARGE SCALE GENOMIC DNA]</scope>
    <source>
        <strain evidence="1">DM0001</strain>
        <tissue evidence="1">Muscle</tissue>
    </source>
</reference>
<dbReference type="Proteomes" id="UP000518266">
    <property type="component" value="Unassembled WGS sequence"/>
</dbReference>
<evidence type="ECO:0000313" key="2">
    <source>
        <dbReference type="Proteomes" id="UP000518266"/>
    </source>
</evidence>
<sequence length="84" mass="9280">DDKACFILTFWQTCSPAGGEPDQLRLRGGPLWKTSHVIYPSDSRMGKPFCLEASRLTPSTHLITATWSLHFVPRGIAPAGFSFT</sequence>
<dbReference type="EMBL" id="JAAKFY010000015">
    <property type="protein sequence ID" value="KAF3844755.1"/>
    <property type="molecule type" value="Genomic_DNA"/>
</dbReference>
<gene>
    <name evidence="1" type="ORF">F7725_007918</name>
</gene>
<evidence type="ECO:0000313" key="1">
    <source>
        <dbReference type="EMBL" id="KAF3844755.1"/>
    </source>
</evidence>
<dbReference type="AlphaFoldDB" id="A0A7J5Y5P9"/>
<accession>A0A7J5Y5P9</accession>
<proteinExistence type="predicted"/>
<feature type="non-terminal residue" evidence="1">
    <location>
        <position position="84"/>
    </location>
</feature>
<comment type="caution">
    <text evidence="1">The sequence shown here is derived from an EMBL/GenBank/DDBJ whole genome shotgun (WGS) entry which is preliminary data.</text>
</comment>
<name>A0A7J5Y5P9_DISMA</name>
<protein>
    <submittedName>
        <fullName evidence="1">Uncharacterized protein</fullName>
    </submittedName>
</protein>